<evidence type="ECO:0000313" key="3">
    <source>
        <dbReference type="Proteomes" id="UP001595462"/>
    </source>
</evidence>
<organism evidence="2 3">
    <name type="scientific">Salinisphaera aquimarina</name>
    <dbReference type="NCBI Taxonomy" id="2094031"/>
    <lineage>
        <taxon>Bacteria</taxon>
        <taxon>Pseudomonadati</taxon>
        <taxon>Pseudomonadota</taxon>
        <taxon>Gammaproteobacteria</taxon>
        <taxon>Salinisphaerales</taxon>
        <taxon>Salinisphaeraceae</taxon>
        <taxon>Salinisphaera</taxon>
    </lineage>
</organism>
<accession>A0ABV7EIW5</accession>
<gene>
    <name evidence="2" type="ORF">ACFOSU_01640</name>
</gene>
<feature type="domain" description="Asparagine synthetase" evidence="1">
    <location>
        <begin position="72"/>
        <end position="212"/>
    </location>
</feature>
<sequence>MSDRFTDINGLLHYGYFVDWPYEPPKLPFSQATLEAARDERSTLAALDESALCDHGIRLWKQVCRRLLDSRSGPFVVPLSAGLDSRAILAGMADQGAPNLQTVTFGVPGSFDYEIAPDVARQAATPHERIDLRTIAVETGRIDGIVQEPGRSSFLLDMYFNRAISDRYGPDCTYLSGYVGDVLAGKNLRDSQSVDWEQARSRFAHKNRHSRTATLTHPDAQTTALLPEHPYVSADLMAFDEQLDYAVRQECLMRPIVMRPDYDSIAPMLDEEWVIFMLALSRDQRQGRRLFVQLFQRGFPALFSLPTTANGGLPLTASARAVQTHQRRLKRRRRLLSKLSRLMPSITVPLGNRSWQYIDFKQGLNKRADLTALFDRGMQRIDRANWAPWIDAQGLLREHRDGVADHGKALSVLLNLDIVTRAGALNLPPVEN</sequence>
<protein>
    <submittedName>
        <fullName evidence="2">Asparagine synthase-related protein</fullName>
    </submittedName>
</protein>
<dbReference type="Proteomes" id="UP001595462">
    <property type="component" value="Unassembled WGS sequence"/>
</dbReference>
<dbReference type="EMBL" id="JBHRSS010000001">
    <property type="protein sequence ID" value="MFC3102588.1"/>
    <property type="molecule type" value="Genomic_DNA"/>
</dbReference>
<evidence type="ECO:0000313" key="2">
    <source>
        <dbReference type="EMBL" id="MFC3102588.1"/>
    </source>
</evidence>
<dbReference type="InterPro" id="IPR014729">
    <property type="entry name" value="Rossmann-like_a/b/a_fold"/>
</dbReference>
<dbReference type="Pfam" id="PF00733">
    <property type="entry name" value="Asn_synthase"/>
    <property type="match status" value="1"/>
</dbReference>
<name>A0ABV7EIW5_9GAMM</name>
<dbReference type="SUPFAM" id="SSF52402">
    <property type="entry name" value="Adenine nucleotide alpha hydrolases-like"/>
    <property type="match status" value="1"/>
</dbReference>
<dbReference type="Gene3D" id="3.40.50.620">
    <property type="entry name" value="HUPs"/>
    <property type="match status" value="1"/>
</dbReference>
<proteinExistence type="predicted"/>
<dbReference type="InterPro" id="IPR001962">
    <property type="entry name" value="Asn_synthase"/>
</dbReference>
<reference evidence="3" key="1">
    <citation type="journal article" date="2019" name="Int. J. Syst. Evol. Microbiol.">
        <title>The Global Catalogue of Microorganisms (GCM) 10K type strain sequencing project: providing services to taxonomists for standard genome sequencing and annotation.</title>
        <authorList>
            <consortium name="The Broad Institute Genomics Platform"/>
            <consortium name="The Broad Institute Genome Sequencing Center for Infectious Disease"/>
            <person name="Wu L."/>
            <person name="Ma J."/>
        </authorList>
    </citation>
    <scope>NUCLEOTIDE SEQUENCE [LARGE SCALE GENOMIC DNA]</scope>
    <source>
        <strain evidence="3">KCTC 52640</strain>
    </source>
</reference>
<keyword evidence="3" id="KW-1185">Reference proteome</keyword>
<evidence type="ECO:0000259" key="1">
    <source>
        <dbReference type="Pfam" id="PF00733"/>
    </source>
</evidence>
<comment type="caution">
    <text evidence="2">The sequence shown here is derived from an EMBL/GenBank/DDBJ whole genome shotgun (WGS) entry which is preliminary data.</text>
</comment>
<dbReference type="RefSeq" id="WP_380685801.1">
    <property type="nucleotide sequence ID" value="NZ_JBHRSS010000001.1"/>
</dbReference>